<organism evidence="6 7">
    <name type="scientific">Marinactinospora rubrisoli</name>
    <dbReference type="NCBI Taxonomy" id="2715399"/>
    <lineage>
        <taxon>Bacteria</taxon>
        <taxon>Bacillati</taxon>
        <taxon>Actinomycetota</taxon>
        <taxon>Actinomycetes</taxon>
        <taxon>Streptosporangiales</taxon>
        <taxon>Nocardiopsidaceae</taxon>
        <taxon>Marinactinospora</taxon>
    </lineage>
</organism>
<sequence>MSVLGLYVPGDTVVYRLPAGAKLLVLLAAVTGLLLVADPWVAVGATAAVAVLYPVCGLGVRRLWETLRPLLPFLVLIAAVQTLTEGWEVAARVCGQLGAAVLLAGLVTATTRVTAMLALFERLARPLRVFGVRPDRVALVLAMTIRCVPMVARAWQTARESYVARGLRRRPHRMVVPVVVNLLRSAEALGEAMSARGLD</sequence>
<dbReference type="InterPro" id="IPR003339">
    <property type="entry name" value="ABC/ECF_trnsptr_transmembrane"/>
</dbReference>
<dbReference type="CDD" id="cd16914">
    <property type="entry name" value="EcfT"/>
    <property type="match status" value="1"/>
</dbReference>
<evidence type="ECO:0000256" key="5">
    <source>
        <dbReference type="SAM" id="Phobius"/>
    </source>
</evidence>
<evidence type="ECO:0000313" key="6">
    <source>
        <dbReference type="EMBL" id="MFC7329839.1"/>
    </source>
</evidence>
<keyword evidence="2 5" id="KW-0812">Transmembrane</keyword>
<evidence type="ECO:0000256" key="2">
    <source>
        <dbReference type="ARBA" id="ARBA00022692"/>
    </source>
</evidence>
<evidence type="ECO:0000256" key="3">
    <source>
        <dbReference type="ARBA" id="ARBA00022989"/>
    </source>
</evidence>
<feature type="transmembrane region" description="Helical" evidence="5">
    <location>
        <begin position="23"/>
        <end position="55"/>
    </location>
</feature>
<keyword evidence="4 5" id="KW-0472">Membrane</keyword>
<protein>
    <submittedName>
        <fullName evidence="6">Energy-coupling factor transporter transmembrane component T family protein</fullName>
    </submittedName>
</protein>
<dbReference type="RefSeq" id="WP_379872490.1">
    <property type="nucleotide sequence ID" value="NZ_JBHTBH010000009.1"/>
</dbReference>
<comment type="subcellular location">
    <subcellularLocation>
        <location evidence="1">Membrane</location>
        <topology evidence="1">Multi-pass membrane protein</topology>
    </subcellularLocation>
</comment>
<feature type="transmembrane region" description="Helical" evidence="5">
    <location>
        <begin position="67"/>
        <end position="84"/>
    </location>
</feature>
<accession>A0ABW2KKX4</accession>
<name>A0ABW2KKX4_9ACTN</name>
<proteinExistence type="predicted"/>
<feature type="transmembrane region" description="Helical" evidence="5">
    <location>
        <begin position="96"/>
        <end position="120"/>
    </location>
</feature>
<dbReference type="PANTHER" id="PTHR33514">
    <property type="entry name" value="PROTEIN ABCI12, CHLOROPLASTIC"/>
    <property type="match status" value="1"/>
</dbReference>
<keyword evidence="7" id="KW-1185">Reference proteome</keyword>
<gene>
    <name evidence="6" type="ORF">ACFQRF_19070</name>
</gene>
<comment type="caution">
    <text evidence="6">The sequence shown here is derived from an EMBL/GenBank/DDBJ whole genome shotgun (WGS) entry which is preliminary data.</text>
</comment>
<evidence type="ECO:0000256" key="4">
    <source>
        <dbReference type="ARBA" id="ARBA00023136"/>
    </source>
</evidence>
<evidence type="ECO:0000313" key="7">
    <source>
        <dbReference type="Proteomes" id="UP001596540"/>
    </source>
</evidence>
<dbReference type="Proteomes" id="UP001596540">
    <property type="component" value="Unassembled WGS sequence"/>
</dbReference>
<keyword evidence="3 5" id="KW-1133">Transmembrane helix</keyword>
<reference evidence="7" key="1">
    <citation type="journal article" date="2019" name="Int. J. Syst. Evol. Microbiol.">
        <title>The Global Catalogue of Microorganisms (GCM) 10K type strain sequencing project: providing services to taxonomists for standard genome sequencing and annotation.</title>
        <authorList>
            <consortium name="The Broad Institute Genomics Platform"/>
            <consortium name="The Broad Institute Genome Sequencing Center for Infectious Disease"/>
            <person name="Wu L."/>
            <person name="Ma J."/>
        </authorList>
    </citation>
    <scope>NUCLEOTIDE SEQUENCE [LARGE SCALE GENOMIC DNA]</scope>
    <source>
        <strain evidence="7">CGMCC 4.7382</strain>
    </source>
</reference>
<dbReference type="PANTHER" id="PTHR33514:SF13">
    <property type="entry name" value="PROTEIN ABCI12, CHLOROPLASTIC"/>
    <property type="match status" value="1"/>
</dbReference>
<evidence type="ECO:0000256" key="1">
    <source>
        <dbReference type="ARBA" id="ARBA00004141"/>
    </source>
</evidence>
<dbReference type="EMBL" id="JBHTBH010000009">
    <property type="protein sequence ID" value="MFC7329839.1"/>
    <property type="molecule type" value="Genomic_DNA"/>
</dbReference>